<dbReference type="Proteomes" id="UP001515480">
    <property type="component" value="Unassembled WGS sequence"/>
</dbReference>
<evidence type="ECO:0000313" key="2">
    <source>
        <dbReference type="EMBL" id="KAL1520444.1"/>
    </source>
</evidence>
<comment type="caution">
    <text evidence="2">The sequence shown here is derived from an EMBL/GenBank/DDBJ whole genome shotgun (WGS) entry which is preliminary data.</text>
</comment>
<reference evidence="2 3" key="1">
    <citation type="journal article" date="2024" name="Science">
        <title>Giant polyketide synthase enzymes in the biosynthesis of giant marine polyether toxins.</title>
        <authorList>
            <person name="Fallon T.R."/>
            <person name="Shende V.V."/>
            <person name="Wierzbicki I.H."/>
            <person name="Pendleton A.L."/>
            <person name="Watervoot N.F."/>
            <person name="Auber R.P."/>
            <person name="Gonzalez D.J."/>
            <person name="Wisecaver J.H."/>
            <person name="Moore B.S."/>
        </authorList>
    </citation>
    <scope>NUCLEOTIDE SEQUENCE [LARGE SCALE GENOMIC DNA]</scope>
    <source>
        <strain evidence="2 3">12B1</strain>
    </source>
</reference>
<protein>
    <recommendedName>
        <fullName evidence="1">NAD-dependent epimerase/dehydratase domain-containing protein</fullName>
    </recommendedName>
</protein>
<dbReference type="PANTHER" id="PTHR48079">
    <property type="entry name" value="PROTEIN YEEZ"/>
    <property type="match status" value="1"/>
</dbReference>
<name>A0AB34JFX6_PRYPA</name>
<evidence type="ECO:0000259" key="1">
    <source>
        <dbReference type="Pfam" id="PF01370"/>
    </source>
</evidence>
<keyword evidence="3" id="KW-1185">Reference proteome</keyword>
<dbReference type="InterPro" id="IPR001509">
    <property type="entry name" value="Epimerase_deHydtase"/>
</dbReference>
<proteinExistence type="predicted"/>
<dbReference type="GO" id="GO:0005737">
    <property type="term" value="C:cytoplasm"/>
    <property type="evidence" value="ECO:0007669"/>
    <property type="project" value="TreeGrafter"/>
</dbReference>
<sequence length="360" mass="39227">MRWFVTGGTGQVGLAIVAELLQLDEVETVDCLVRDVARAKRLLPDNPRLRLLRGDLPLDSAAAAEVSAALASCTHLVHSAGLPEQWQPDPAIFHRVNVDGTSSILAALGEARRGLTERVRVLLISTMDVCHCEPHGTLVETREATEADLGKPGKNTPYEISKFRQLQVARRMCAEGAMDLVVLCPSAVYGPCKVKTGLNNFIADFINGEVPALPSGGFPVCYSKDVALAVLAAARVGRVGELYLVGGEYLTNKQVAMAVLVAMEPSPPSEERMRALERQLPYAIPLWVMRLLAKLSAYPAWLLGKEPIIPPTIVSFLGWSPRVNCDKAHRELGYNKDRPFAEGVRSTIESLRAEGFIKIK</sequence>
<gene>
    <name evidence="2" type="ORF">AB1Y20_022026</name>
</gene>
<organism evidence="2 3">
    <name type="scientific">Prymnesium parvum</name>
    <name type="common">Toxic golden alga</name>
    <dbReference type="NCBI Taxonomy" id="97485"/>
    <lineage>
        <taxon>Eukaryota</taxon>
        <taxon>Haptista</taxon>
        <taxon>Haptophyta</taxon>
        <taxon>Prymnesiophyceae</taxon>
        <taxon>Prymnesiales</taxon>
        <taxon>Prymnesiaceae</taxon>
        <taxon>Prymnesium</taxon>
    </lineage>
</organism>
<evidence type="ECO:0000313" key="3">
    <source>
        <dbReference type="Proteomes" id="UP001515480"/>
    </source>
</evidence>
<dbReference type="AlphaFoldDB" id="A0AB34JFX6"/>
<dbReference type="PANTHER" id="PTHR48079:SF6">
    <property type="entry name" value="NAD(P)-BINDING DOMAIN-CONTAINING PROTEIN-RELATED"/>
    <property type="match status" value="1"/>
</dbReference>
<dbReference type="GO" id="GO:0004029">
    <property type="term" value="F:aldehyde dehydrogenase (NAD+) activity"/>
    <property type="evidence" value="ECO:0007669"/>
    <property type="project" value="TreeGrafter"/>
</dbReference>
<dbReference type="Gene3D" id="3.40.50.720">
    <property type="entry name" value="NAD(P)-binding Rossmann-like Domain"/>
    <property type="match status" value="1"/>
</dbReference>
<dbReference type="SUPFAM" id="SSF51735">
    <property type="entry name" value="NAD(P)-binding Rossmann-fold domains"/>
    <property type="match status" value="1"/>
</dbReference>
<dbReference type="EMBL" id="JBGBPQ010000008">
    <property type="protein sequence ID" value="KAL1520444.1"/>
    <property type="molecule type" value="Genomic_DNA"/>
</dbReference>
<dbReference type="InterPro" id="IPR051783">
    <property type="entry name" value="NAD(P)-dependent_oxidoreduct"/>
</dbReference>
<accession>A0AB34JFX6</accession>
<dbReference type="InterPro" id="IPR036291">
    <property type="entry name" value="NAD(P)-bd_dom_sf"/>
</dbReference>
<dbReference type="Pfam" id="PF01370">
    <property type="entry name" value="Epimerase"/>
    <property type="match status" value="1"/>
</dbReference>
<feature type="domain" description="NAD-dependent epimerase/dehydratase" evidence="1">
    <location>
        <begin position="4"/>
        <end position="246"/>
    </location>
</feature>